<dbReference type="InterPro" id="IPR000253">
    <property type="entry name" value="FHA_dom"/>
</dbReference>
<comment type="caution">
    <text evidence="3">The sequence shown here is derived from an EMBL/GenBank/DDBJ whole genome shotgun (WGS) entry which is preliminary data.</text>
</comment>
<name>A0A9P1LZB9_9DINO</name>
<evidence type="ECO:0000256" key="1">
    <source>
        <dbReference type="SAM" id="MobiDB-lite"/>
    </source>
</evidence>
<feature type="compositionally biased region" description="Basic and acidic residues" evidence="1">
    <location>
        <begin position="1043"/>
        <end position="1083"/>
    </location>
</feature>
<evidence type="ECO:0000313" key="6">
    <source>
        <dbReference type="Proteomes" id="UP001152797"/>
    </source>
</evidence>
<sequence length="1401" mass="155289">MHGLAPAVLARPYCEPGKLAWLSTTCLLLFRGANEEQALECAGSLDEDMLSQMTVLSLKHETRLHLVLRSPWPAFRMLDLLARLIPQNTSTRLGACKKNTMWNSDPDVFDWPQFKSMLADAATQLVSDESVFQLRQEDGPLSRQYIARWQRIHSIPDMKELVYISHDVFDAYRKSHYKAGCHLGVISSYILQILVVHLRDIEGRLQKLVSIVANLVNVYGPVQQAAKTDWAVFRLMHWASLLQRTHPVDVWESAHDNELTASKDAAMTLVADVGKAVKSAAKGAAGTSPLIFVTSAWGWMSEELRGVLRRWRVVSKTPLLVLCRDRLAADACDATADLQGGPLRCLKAPRRLGIEAIVAKYLVLAALVKLSLHAVWLDLDILVLSDPAPPLTAELARGEAHLIFVRHLLSQSVSPAVIVARGTAMTASILMGYAGWLRENPYLLDHQGWDQYLSNNHGDYAGLFDYKGRNTTNQDPDGPGHTFLASRGLAPEGTKWSFFSKGFGSGDGWQGDPEGSDLIFFHFWGARESQKEMFEIFYPKRGARSSLSQHAMSTILKYRRQPVSAPTVPALLTGRNQKLYVIAISYAHGCCTKSLKRNRDHALQAGVDEARSYGKEHLGPDWQAANSKVLSQKRGGGWWLWKPYVILQTLKDPTLPWDTGVVLWVDAGNYLHADPRPILHEALEVSDIMALRLKQCLESDWTSKLTVQKMNMTSRYAILDRPQLGAYFLAFRKTKAVLDFVEEWLRFSEDPEMLLGLQPSAGGEPNEEEDVPTFQKHQADQSIFSVLFKSHGYQATPLDVGHRKAAVAAIKAAGNSTEEVGAAVKGQGRIGAEEAAKRIVELGHFATSGEGVQPLAFKAWRAASAAGVSSKVASQAALRAILPNVLMEAMSTGDSPAEQGRMLMRIARAIPGLSEEQRVNSSLLLGKRVMNTMLIFANVREEAIEAALKALERGVLEGSVALPSETLEEWLHPEIKVDFERCSHRAAEVAGHLVDTSKERLPKASRLLKPPHSHPVHPYRLGCRVRFLRGCAVMGDDSDSDLNLERPAKGSKAKESKPKVEVKEVEKRYSKPSKRKEESHDPPDSDSDLNLERARKSKKTKREDDDDLLIDRSRPKTTDVKKTKSKKPKARDAESEGSDLQLQRPSKKEMKAKMEKDAPKPKTKDVKPPDSDSDVPVRRNGAAPSNFDRVEPSRSRDAAFESFGKGKGDGFGGKGDAFGKGKDGKGKGKGKEDPDAPPKEQPNFEPSGLLALEDNAKNGIPLKFTVPAEARRPATKWRLYVFAKQNEGPKMIHIYKNVGYLFGKDRRVVDVPTDHPTCSKQHAVLHYRVTTGGIVKPYIMDLESVNGTFVNGERIEAAKYVELREKDVLKFGMSSREFVLLHGGSANHVPIDAKDLKSDSE</sequence>
<dbReference type="Proteomes" id="UP001152797">
    <property type="component" value="Unassembled WGS sequence"/>
</dbReference>
<dbReference type="PROSITE" id="PS50006">
    <property type="entry name" value="FHA_DOMAIN"/>
    <property type="match status" value="1"/>
</dbReference>
<dbReference type="InterPro" id="IPR008984">
    <property type="entry name" value="SMAD_FHA_dom_sf"/>
</dbReference>
<evidence type="ECO:0000313" key="4">
    <source>
        <dbReference type="EMBL" id="CAL1170945.1"/>
    </source>
</evidence>
<accession>A0A9P1LZB9</accession>
<dbReference type="SUPFAM" id="SSF49879">
    <property type="entry name" value="SMAD/FHA domain"/>
    <property type="match status" value="1"/>
</dbReference>
<dbReference type="SMART" id="SM00240">
    <property type="entry name" value="FHA"/>
    <property type="match status" value="1"/>
</dbReference>
<evidence type="ECO:0000313" key="3">
    <source>
        <dbReference type="EMBL" id="CAI4017570.1"/>
    </source>
</evidence>
<keyword evidence="6" id="KW-1185">Reference proteome</keyword>
<reference evidence="3" key="1">
    <citation type="submission" date="2022-10" db="EMBL/GenBank/DDBJ databases">
        <authorList>
            <person name="Chen Y."/>
            <person name="Dougan E. K."/>
            <person name="Chan C."/>
            <person name="Rhodes N."/>
            <person name="Thang M."/>
        </authorList>
    </citation>
    <scope>NUCLEOTIDE SEQUENCE</scope>
</reference>
<feature type="compositionally biased region" description="Basic and acidic residues" evidence="1">
    <location>
        <begin position="1217"/>
        <end position="1238"/>
    </location>
</feature>
<feature type="compositionally biased region" description="Basic and acidic residues" evidence="1">
    <location>
        <begin position="1109"/>
        <end position="1122"/>
    </location>
</feature>
<feature type="compositionally biased region" description="Basic and acidic residues" evidence="1">
    <location>
        <begin position="1146"/>
        <end position="1170"/>
    </location>
</feature>
<dbReference type="EMBL" id="CAMXCT010006644">
    <property type="protein sequence ID" value="CAI4017570.1"/>
    <property type="molecule type" value="Genomic_DNA"/>
</dbReference>
<dbReference type="Pfam" id="PF00498">
    <property type="entry name" value="FHA"/>
    <property type="match status" value="1"/>
</dbReference>
<protein>
    <submittedName>
        <fullName evidence="5">Smad nuclear interacting protein 1</fullName>
    </submittedName>
</protein>
<evidence type="ECO:0000259" key="2">
    <source>
        <dbReference type="PROSITE" id="PS50006"/>
    </source>
</evidence>
<organism evidence="3">
    <name type="scientific">Cladocopium goreaui</name>
    <dbReference type="NCBI Taxonomy" id="2562237"/>
    <lineage>
        <taxon>Eukaryota</taxon>
        <taxon>Sar</taxon>
        <taxon>Alveolata</taxon>
        <taxon>Dinophyceae</taxon>
        <taxon>Suessiales</taxon>
        <taxon>Symbiodiniaceae</taxon>
        <taxon>Cladocopium</taxon>
    </lineage>
</organism>
<feature type="domain" description="FHA" evidence="2">
    <location>
        <begin position="1300"/>
        <end position="1355"/>
    </location>
</feature>
<dbReference type="PANTHER" id="PTHR23308">
    <property type="entry name" value="NUCLEAR INHIBITOR OF PROTEIN PHOSPHATASE-1"/>
    <property type="match status" value="1"/>
</dbReference>
<reference evidence="4" key="2">
    <citation type="submission" date="2024-04" db="EMBL/GenBank/DDBJ databases">
        <authorList>
            <person name="Chen Y."/>
            <person name="Shah S."/>
            <person name="Dougan E. K."/>
            <person name="Thang M."/>
            <person name="Chan C."/>
        </authorList>
    </citation>
    <scope>NUCLEOTIDE SEQUENCE [LARGE SCALE GENOMIC DNA]</scope>
</reference>
<dbReference type="EMBL" id="CAMXCT020006644">
    <property type="protein sequence ID" value="CAL1170945.1"/>
    <property type="molecule type" value="Genomic_DNA"/>
</dbReference>
<dbReference type="InterPro" id="IPR050923">
    <property type="entry name" value="Cell_Proc_Reg/RNA_Proc"/>
</dbReference>
<feature type="region of interest" description="Disordered" evidence="1">
    <location>
        <begin position="1038"/>
        <end position="1246"/>
    </location>
</feature>
<feature type="compositionally biased region" description="Basic and acidic residues" evidence="1">
    <location>
        <begin position="1188"/>
        <end position="1208"/>
    </location>
</feature>
<dbReference type="Gene3D" id="2.60.200.20">
    <property type="match status" value="1"/>
</dbReference>
<dbReference type="EMBL" id="CAMXCT030006644">
    <property type="protein sequence ID" value="CAL4804882.1"/>
    <property type="molecule type" value="Genomic_DNA"/>
</dbReference>
<dbReference type="OrthoDB" id="444265at2759"/>
<evidence type="ECO:0000313" key="5">
    <source>
        <dbReference type="EMBL" id="CAL4804882.1"/>
    </source>
</evidence>
<proteinExistence type="predicted"/>
<gene>
    <name evidence="3" type="ORF">C1SCF055_LOCUS42206</name>
</gene>